<dbReference type="EMBL" id="CAJHNH020004557">
    <property type="protein sequence ID" value="CAG5131254.1"/>
    <property type="molecule type" value="Genomic_DNA"/>
</dbReference>
<dbReference type="AlphaFoldDB" id="A0A8S3ZNP8"/>
<reference evidence="2" key="1">
    <citation type="submission" date="2021-04" db="EMBL/GenBank/DDBJ databases">
        <authorList>
            <consortium name="Molecular Ecology Group"/>
        </authorList>
    </citation>
    <scope>NUCLEOTIDE SEQUENCE</scope>
</reference>
<feature type="non-terminal residue" evidence="2">
    <location>
        <position position="50"/>
    </location>
</feature>
<name>A0A8S3ZNP8_9EUPU</name>
<sequence>MQVTGQLRAPFLQPCPGRDDLKQLKDPQCQPVKCTRLPDWSGKDCCQYWK</sequence>
<gene>
    <name evidence="2" type="ORF">CUNI_LOCUS16812</name>
</gene>
<evidence type="ECO:0000313" key="2">
    <source>
        <dbReference type="EMBL" id="CAG5131254.1"/>
    </source>
</evidence>
<protein>
    <submittedName>
        <fullName evidence="2">Uncharacterized protein</fullName>
    </submittedName>
</protein>
<accession>A0A8S3ZNP8</accession>
<evidence type="ECO:0000313" key="3">
    <source>
        <dbReference type="Proteomes" id="UP000678393"/>
    </source>
</evidence>
<dbReference type="Proteomes" id="UP000678393">
    <property type="component" value="Unassembled WGS sequence"/>
</dbReference>
<evidence type="ECO:0000256" key="1">
    <source>
        <dbReference type="SAM" id="MobiDB-lite"/>
    </source>
</evidence>
<proteinExistence type="predicted"/>
<organism evidence="2 3">
    <name type="scientific">Candidula unifasciata</name>
    <dbReference type="NCBI Taxonomy" id="100452"/>
    <lineage>
        <taxon>Eukaryota</taxon>
        <taxon>Metazoa</taxon>
        <taxon>Spiralia</taxon>
        <taxon>Lophotrochozoa</taxon>
        <taxon>Mollusca</taxon>
        <taxon>Gastropoda</taxon>
        <taxon>Heterobranchia</taxon>
        <taxon>Euthyneura</taxon>
        <taxon>Panpulmonata</taxon>
        <taxon>Eupulmonata</taxon>
        <taxon>Stylommatophora</taxon>
        <taxon>Helicina</taxon>
        <taxon>Helicoidea</taxon>
        <taxon>Geomitridae</taxon>
        <taxon>Candidula</taxon>
    </lineage>
</organism>
<keyword evidence="3" id="KW-1185">Reference proteome</keyword>
<feature type="region of interest" description="Disordered" evidence="1">
    <location>
        <begin position="1"/>
        <end position="22"/>
    </location>
</feature>
<comment type="caution">
    <text evidence="2">The sequence shown here is derived from an EMBL/GenBank/DDBJ whole genome shotgun (WGS) entry which is preliminary data.</text>
</comment>